<evidence type="ECO:0000313" key="2">
    <source>
        <dbReference type="EMBL" id="AVO43978.1"/>
    </source>
</evidence>
<gene>
    <name evidence="2" type="ORF">C6569_02235</name>
</gene>
<evidence type="ECO:0000313" key="3">
    <source>
        <dbReference type="Proteomes" id="UP000237889"/>
    </source>
</evidence>
<dbReference type="Pfam" id="PF19883">
    <property type="entry name" value="DUF6356"/>
    <property type="match status" value="1"/>
</dbReference>
<sequence>MIERAKTAFLAHPRSVNESYFEHMGVALRYSGTFAFCAFCAFVHAFFPFLFEKTASTIVKKMVANMNARMDAPQGQVTPGAQAAE</sequence>
<proteinExistence type="predicted"/>
<name>A0A2S0N761_9HYPH</name>
<accession>A0A2S0N761</accession>
<evidence type="ECO:0008006" key="4">
    <source>
        <dbReference type="Google" id="ProtNLM"/>
    </source>
</evidence>
<dbReference type="RefSeq" id="WP_106747308.1">
    <property type="nucleotide sequence ID" value="NZ_CP027668.1"/>
</dbReference>
<dbReference type="Proteomes" id="UP000237889">
    <property type="component" value="Chromosome"/>
</dbReference>
<dbReference type="InterPro" id="IPR045936">
    <property type="entry name" value="DUF6356"/>
</dbReference>
<organism evidence="2 3">
    <name type="scientific">Phreatobacter cathodiphilus</name>
    <dbReference type="NCBI Taxonomy" id="1868589"/>
    <lineage>
        <taxon>Bacteria</taxon>
        <taxon>Pseudomonadati</taxon>
        <taxon>Pseudomonadota</taxon>
        <taxon>Alphaproteobacteria</taxon>
        <taxon>Hyphomicrobiales</taxon>
        <taxon>Phreatobacteraceae</taxon>
        <taxon>Phreatobacter</taxon>
    </lineage>
</organism>
<keyword evidence="3" id="KW-1185">Reference proteome</keyword>
<dbReference type="OrthoDB" id="7652114at2"/>
<dbReference type="KEGG" id="phr:C6569_02235"/>
<dbReference type="EMBL" id="CP027668">
    <property type="protein sequence ID" value="AVO43978.1"/>
    <property type="molecule type" value="Genomic_DNA"/>
</dbReference>
<dbReference type="AlphaFoldDB" id="A0A2S0N761"/>
<reference evidence="2 3" key="1">
    <citation type="submission" date="2018-03" db="EMBL/GenBank/DDBJ databases">
        <title>Genome sequencing of Phreatobacter sp.</title>
        <authorList>
            <person name="Kim S.-J."/>
            <person name="Heo J."/>
            <person name="Kwon S.-W."/>
        </authorList>
    </citation>
    <scope>NUCLEOTIDE SEQUENCE [LARGE SCALE GENOMIC DNA]</scope>
    <source>
        <strain evidence="2 3">S-12</strain>
    </source>
</reference>
<keyword evidence="1" id="KW-0812">Transmembrane</keyword>
<evidence type="ECO:0000256" key="1">
    <source>
        <dbReference type="SAM" id="Phobius"/>
    </source>
</evidence>
<protein>
    <recommendedName>
        <fullName evidence="4">Capsule biosynthesis protein</fullName>
    </recommendedName>
</protein>
<keyword evidence="1" id="KW-0472">Membrane</keyword>
<feature type="transmembrane region" description="Helical" evidence="1">
    <location>
        <begin position="30"/>
        <end position="51"/>
    </location>
</feature>
<keyword evidence="1" id="KW-1133">Transmembrane helix</keyword>